<dbReference type="Pfam" id="PF13302">
    <property type="entry name" value="Acetyltransf_3"/>
    <property type="match status" value="1"/>
</dbReference>
<evidence type="ECO:0000313" key="3">
    <source>
        <dbReference type="Proteomes" id="UP001233673"/>
    </source>
</evidence>
<reference evidence="3" key="1">
    <citation type="submission" date="2023-05" db="EMBL/GenBank/DDBJ databases">
        <title>Draft genome of Pseudofrankia sp. BMG5.37.</title>
        <authorList>
            <person name="Gtari M."/>
            <person name="Ghodhbane F."/>
            <person name="Sbissi I."/>
        </authorList>
    </citation>
    <scope>NUCLEOTIDE SEQUENCE [LARGE SCALE GENOMIC DNA]</scope>
    <source>
        <strain evidence="3">BMG 814</strain>
    </source>
</reference>
<dbReference type="PROSITE" id="PS51186">
    <property type="entry name" value="GNAT"/>
    <property type="match status" value="1"/>
</dbReference>
<dbReference type="EMBL" id="JASNFN010000046">
    <property type="protein sequence ID" value="MDP5185375.1"/>
    <property type="molecule type" value="Genomic_DNA"/>
</dbReference>
<keyword evidence="3" id="KW-1185">Reference proteome</keyword>
<dbReference type="Gene3D" id="3.40.630.30">
    <property type="match status" value="1"/>
</dbReference>
<evidence type="ECO:0000313" key="2">
    <source>
        <dbReference type="EMBL" id="MDP5185375.1"/>
    </source>
</evidence>
<proteinExistence type="predicted"/>
<dbReference type="PANTHER" id="PTHR43441">
    <property type="entry name" value="RIBOSOMAL-PROTEIN-SERINE ACETYLTRANSFERASE"/>
    <property type="match status" value="1"/>
</dbReference>
<protein>
    <submittedName>
        <fullName evidence="2">GNAT family N-acetyltransferase</fullName>
    </submittedName>
</protein>
<organism evidence="2 3">
    <name type="scientific">Blastococcus carthaginiensis</name>
    <dbReference type="NCBI Taxonomy" id="3050034"/>
    <lineage>
        <taxon>Bacteria</taxon>
        <taxon>Bacillati</taxon>
        <taxon>Actinomycetota</taxon>
        <taxon>Actinomycetes</taxon>
        <taxon>Geodermatophilales</taxon>
        <taxon>Geodermatophilaceae</taxon>
        <taxon>Blastococcus</taxon>
    </lineage>
</organism>
<dbReference type="Proteomes" id="UP001233673">
    <property type="component" value="Unassembled WGS sequence"/>
</dbReference>
<accession>A0ABT9IIH1</accession>
<dbReference type="InterPro" id="IPR051908">
    <property type="entry name" value="Ribosomal_N-acetyltransferase"/>
</dbReference>
<name>A0ABT9IIH1_9ACTN</name>
<dbReference type="InterPro" id="IPR016181">
    <property type="entry name" value="Acyl_CoA_acyltransferase"/>
</dbReference>
<sequence>MPEPLQPVDLPVGDLLLRPWRETDIEGIWAAFQDPELRRWNGGGVASRTDALVLLGRRMDWTSGDHASWALVDPAVDDLLASVSLHSLDRLHGNAQVGYWTVPAARGRGLAPAAVDAACRWAFGALPVDRVELCHAVDNPASGRVAEKAGFTREGRLRRSYRYGDGVKHDELLWARLADDPVPEIGTRS</sequence>
<gene>
    <name evidence="2" type="ORF">QOZ88_22305</name>
</gene>
<dbReference type="InterPro" id="IPR000182">
    <property type="entry name" value="GNAT_dom"/>
</dbReference>
<comment type="caution">
    <text evidence="2">The sequence shown here is derived from an EMBL/GenBank/DDBJ whole genome shotgun (WGS) entry which is preliminary data.</text>
</comment>
<feature type="domain" description="N-acetyltransferase" evidence="1">
    <location>
        <begin position="15"/>
        <end position="179"/>
    </location>
</feature>
<dbReference type="SUPFAM" id="SSF55729">
    <property type="entry name" value="Acyl-CoA N-acyltransferases (Nat)"/>
    <property type="match status" value="1"/>
</dbReference>
<evidence type="ECO:0000259" key="1">
    <source>
        <dbReference type="PROSITE" id="PS51186"/>
    </source>
</evidence>
<dbReference type="RefSeq" id="WP_306001884.1">
    <property type="nucleotide sequence ID" value="NZ_JASNFN010000046.1"/>
</dbReference>
<dbReference type="PANTHER" id="PTHR43441:SF10">
    <property type="entry name" value="ACETYLTRANSFERASE"/>
    <property type="match status" value="1"/>
</dbReference>